<keyword evidence="4" id="KW-1185">Reference proteome</keyword>
<name>A0A918LDN4_STRGD</name>
<feature type="domain" description="Polysaccharide pyruvyl transferase" evidence="2">
    <location>
        <begin position="74"/>
        <end position="310"/>
    </location>
</feature>
<reference evidence="3" key="2">
    <citation type="submission" date="2020-09" db="EMBL/GenBank/DDBJ databases">
        <authorList>
            <person name="Sun Q."/>
            <person name="Ohkuma M."/>
        </authorList>
    </citation>
    <scope>NUCLEOTIDE SEQUENCE</scope>
    <source>
        <strain evidence="3">JCM 4234</strain>
    </source>
</reference>
<dbReference type="InterPro" id="IPR007345">
    <property type="entry name" value="Polysacch_pyruvyl_Trfase"/>
</dbReference>
<evidence type="ECO:0000313" key="3">
    <source>
        <dbReference type="EMBL" id="GGS33448.1"/>
    </source>
</evidence>
<dbReference type="Proteomes" id="UP000653493">
    <property type="component" value="Unassembled WGS sequence"/>
</dbReference>
<dbReference type="EMBL" id="BMSL01000004">
    <property type="protein sequence ID" value="GGS33448.1"/>
    <property type="molecule type" value="Genomic_DNA"/>
</dbReference>
<accession>A0A918LDN4</accession>
<dbReference type="AlphaFoldDB" id="A0A918LDN4"/>
<feature type="region of interest" description="Disordered" evidence="1">
    <location>
        <begin position="465"/>
        <end position="486"/>
    </location>
</feature>
<gene>
    <name evidence="3" type="ORF">GCM10010238_23530</name>
</gene>
<dbReference type="Pfam" id="PF04230">
    <property type="entry name" value="PS_pyruv_trans"/>
    <property type="match status" value="1"/>
</dbReference>
<sequence>MKRVLIQAGSHPFDTPTLESTLVRNSIRGNVGNLMYTNAAYKHLSVPGRAEIQVDTKHFIDLTPEDADRINDACDVFVIPMANAFKRKFVPHLHILADVIGKLKVPVVVLGVGAQASLANDTAQLAPVDDAVKRFIGAVLDRSASIGVRGEFTQRYLGELGFADVDVIGCPSVYLRGPGFRMGHAAGGALPDRPRIALSTALRLANSGLAARINEAILRRHPDLTYFAQEGRDLQTLYWGDTSIAAGQQQPMPSLTSHPLIRSADVCVPLEPHSWIDALAGYDFAVGTRIHGNIAALVAGTPAFVFAHDSRTLELSRYHHIPHRALTDLRPDTDVAELYAQTDYTAFDEHYDEGFRRLLDFMTKNGLENAYEHGDGGEAYDKRIAATEFTPPFRRSEAEGKDDLLFRMTLLREQNKETAARAARAEKKAAAQADRIKKLETKLTTVQSSAAAKQRALEKRLAALEAQAKKKPSGKARRLVKRLTSQ</sequence>
<comment type="caution">
    <text evidence="3">The sequence shown here is derived from an EMBL/GenBank/DDBJ whole genome shotgun (WGS) entry which is preliminary data.</text>
</comment>
<evidence type="ECO:0000259" key="2">
    <source>
        <dbReference type="Pfam" id="PF04230"/>
    </source>
</evidence>
<proteinExistence type="predicted"/>
<reference evidence="3" key="1">
    <citation type="journal article" date="2014" name="Int. J. Syst. Evol. Microbiol.">
        <title>Complete genome sequence of Corynebacterium casei LMG S-19264T (=DSM 44701T), isolated from a smear-ripened cheese.</title>
        <authorList>
            <consortium name="US DOE Joint Genome Institute (JGI-PGF)"/>
            <person name="Walter F."/>
            <person name="Albersmeier A."/>
            <person name="Kalinowski J."/>
            <person name="Ruckert C."/>
        </authorList>
    </citation>
    <scope>NUCLEOTIDE SEQUENCE</scope>
    <source>
        <strain evidence="3">JCM 4234</strain>
    </source>
</reference>
<evidence type="ECO:0000313" key="4">
    <source>
        <dbReference type="Proteomes" id="UP000653493"/>
    </source>
</evidence>
<evidence type="ECO:0000256" key="1">
    <source>
        <dbReference type="SAM" id="MobiDB-lite"/>
    </source>
</evidence>
<protein>
    <recommendedName>
        <fullName evidence="2">Polysaccharide pyruvyl transferase domain-containing protein</fullName>
    </recommendedName>
</protein>
<feature type="compositionally biased region" description="Basic residues" evidence="1">
    <location>
        <begin position="469"/>
        <end position="486"/>
    </location>
</feature>
<organism evidence="3 4">
    <name type="scientific">Streptomyces griseoviridis</name>
    <dbReference type="NCBI Taxonomy" id="45398"/>
    <lineage>
        <taxon>Bacteria</taxon>
        <taxon>Bacillati</taxon>
        <taxon>Actinomycetota</taxon>
        <taxon>Actinomycetes</taxon>
        <taxon>Kitasatosporales</taxon>
        <taxon>Streptomycetaceae</taxon>
        <taxon>Streptomyces</taxon>
    </lineage>
</organism>